<gene>
    <name evidence="2" type="ORF">IAD20_07010</name>
</gene>
<feature type="transmembrane region" description="Helical" evidence="1">
    <location>
        <begin position="70"/>
        <end position="86"/>
    </location>
</feature>
<proteinExistence type="predicted"/>
<evidence type="ECO:0000313" key="3">
    <source>
        <dbReference type="Proteomes" id="UP000824107"/>
    </source>
</evidence>
<comment type="caution">
    <text evidence="2">The sequence shown here is derived from an EMBL/GenBank/DDBJ whole genome shotgun (WGS) entry which is preliminary data.</text>
</comment>
<name>A0A9D1M4T8_9PROT</name>
<reference evidence="2" key="2">
    <citation type="journal article" date="2021" name="PeerJ">
        <title>Extensive microbial diversity within the chicken gut microbiome revealed by metagenomics and culture.</title>
        <authorList>
            <person name="Gilroy R."/>
            <person name="Ravi A."/>
            <person name="Getino M."/>
            <person name="Pursley I."/>
            <person name="Horton D.L."/>
            <person name="Alikhan N.F."/>
            <person name="Baker D."/>
            <person name="Gharbi K."/>
            <person name="Hall N."/>
            <person name="Watson M."/>
            <person name="Adriaenssens E.M."/>
            <person name="Foster-Nyarko E."/>
            <person name="Jarju S."/>
            <person name="Secka A."/>
            <person name="Antonio M."/>
            <person name="Oren A."/>
            <person name="Chaudhuri R.R."/>
            <person name="La Ragione R."/>
            <person name="Hildebrand F."/>
            <person name="Pallen M.J."/>
        </authorList>
    </citation>
    <scope>NUCLEOTIDE SEQUENCE</scope>
    <source>
        <strain evidence="2">ChiW3-316</strain>
    </source>
</reference>
<reference evidence="2" key="1">
    <citation type="submission" date="2020-10" db="EMBL/GenBank/DDBJ databases">
        <authorList>
            <person name="Gilroy R."/>
        </authorList>
    </citation>
    <scope>NUCLEOTIDE SEQUENCE</scope>
    <source>
        <strain evidence="2">ChiW3-316</strain>
    </source>
</reference>
<protein>
    <submittedName>
        <fullName evidence="2">DUF3137 domain-containing protein</fullName>
    </submittedName>
</protein>
<evidence type="ECO:0000256" key="1">
    <source>
        <dbReference type="SAM" id="Phobius"/>
    </source>
</evidence>
<evidence type="ECO:0000313" key="2">
    <source>
        <dbReference type="EMBL" id="HIU53815.1"/>
    </source>
</evidence>
<keyword evidence="1" id="KW-0472">Membrane</keyword>
<accession>A0A9D1M4T8</accession>
<dbReference type="Pfam" id="PF11335">
    <property type="entry name" value="DUF3137"/>
    <property type="match status" value="1"/>
</dbReference>
<organism evidence="2 3">
    <name type="scientific">Candidatus Scatocola faecipullorum</name>
    <dbReference type="NCBI Taxonomy" id="2840917"/>
    <lineage>
        <taxon>Bacteria</taxon>
        <taxon>Pseudomonadati</taxon>
        <taxon>Pseudomonadota</taxon>
        <taxon>Alphaproteobacteria</taxon>
        <taxon>Rhodospirillales</taxon>
        <taxon>Rhodospirillaceae</taxon>
        <taxon>Rhodospirillaceae incertae sedis</taxon>
        <taxon>Candidatus Scatocola</taxon>
    </lineage>
</organism>
<sequence length="318" mass="37281">MQDLKAKFDDYYNHHLLGKFMEMEAERHKQMDVFIKRLLLTGIFIPLLILLFWSSFWGNYIAGSRNLTELTVYVLAGYVFISLFYCRSPIVSFKIDVKEEVMAKFAAFWGDFIYAYGRSLPDTTLENSRIFPLYDSKEGDDFFCGNYHQVQAIISEEQLYKKVRTKNGSHNVTVFQGIVILLEMNKKFEGKTVVLKDSGWLNLFKKIGRPERVKLEDVSFERQFEVFSDNQIEARYLLTTAFMERMSEVKKAFQGKNIQFSFFNNKLLIAIETNHNMFEVSSLFRRATNRKMIDRAFEQFASVTEIIDILRLNSKTGL</sequence>
<dbReference type="InterPro" id="IPR021484">
    <property type="entry name" value="DUF3137"/>
</dbReference>
<keyword evidence="1" id="KW-0812">Transmembrane</keyword>
<dbReference type="EMBL" id="DVNC01000049">
    <property type="protein sequence ID" value="HIU53815.1"/>
    <property type="molecule type" value="Genomic_DNA"/>
</dbReference>
<feature type="transmembrane region" description="Helical" evidence="1">
    <location>
        <begin position="38"/>
        <end position="58"/>
    </location>
</feature>
<keyword evidence="1" id="KW-1133">Transmembrane helix</keyword>
<dbReference type="Proteomes" id="UP000824107">
    <property type="component" value="Unassembled WGS sequence"/>
</dbReference>
<dbReference type="AlphaFoldDB" id="A0A9D1M4T8"/>